<comment type="caution">
    <text evidence="3">The sequence shown here is derived from an EMBL/GenBank/DDBJ whole genome shotgun (WGS) entry which is preliminary data.</text>
</comment>
<accession>A0ABV2L066</accession>
<organism evidence="3 4">
    <name type="scientific">Methylobacterium goesingense</name>
    <dbReference type="NCBI Taxonomy" id="243690"/>
    <lineage>
        <taxon>Bacteria</taxon>
        <taxon>Pseudomonadati</taxon>
        <taxon>Pseudomonadota</taxon>
        <taxon>Alphaproteobacteria</taxon>
        <taxon>Hyphomicrobiales</taxon>
        <taxon>Methylobacteriaceae</taxon>
        <taxon>Methylobacterium</taxon>
    </lineage>
</organism>
<dbReference type="RefSeq" id="WP_354465507.1">
    <property type="nucleotide sequence ID" value="NZ_JBEPMM010000001.1"/>
</dbReference>
<evidence type="ECO:0000256" key="1">
    <source>
        <dbReference type="SAM" id="MobiDB-lite"/>
    </source>
</evidence>
<feature type="compositionally biased region" description="Polar residues" evidence="1">
    <location>
        <begin position="117"/>
        <end position="129"/>
    </location>
</feature>
<feature type="compositionally biased region" description="Basic and acidic residues" evidence="1">
    <location>
        <begin position="53"/>
        <end position="64"/>
    </location>
</feature>
<evidence type="ECO:0000313" key="4">
    <source>
        <dbReference type="Proteomes" id="UP001549145"/>
    </source>
</evidence>
<keyword evidence="2" id="KW-0732">Signal</keyword>
<sequence length="140" mass="14791">MTTPVLLTGAFALLLLGAAAQAESGPPQLDINRTCQSAASASVSDNASQEGCLRSERASRDEVKRRWGEFSPAAKRQCEKQFEAGGFPSYVEMVTCLELASGTGLPKKPDDPHAGKGTSSATQEPSPAQRTDPIKVLNDK</sequence>
<feature type="compositionally biased region" description="Low complexity" evidence="1">
    <location>
        <begin position="37"/>
        <end position="48"/>
    </location>
</feature>
<evidence type="ECO:0000313" key="3">
    <source>
        <dbReference type="EMBL" id="MET3691228.1"/>
    </source>
</evidence>
<feature type="chain" id="PRO_5045256760" evidence="2">
    <location>
        <begin position="23"/>
        <end position="140"/>
    </location>
</feature>
<evidence type="ECO:0000256" key="2">
    <source>
        <dbReference type="SAM" id="SignalP"/>
    </source>
</evidence>
<protein>
    <submittedName>
        <fullName evidence="3">Uncharacterized protein</fullName>
    </submittedName>
</protein>
<reference evidence="3 4" key="1">
    <citation type="submission" date="2024-06" db="EMBL/GenBank/DDBJ databases">
        <title>Genomic Encyclopedia of Type Strains, Phase IV (KMG-IV): sequencing the most valuable type-strain genomes for metagenomic binning, comparative biology and taxonomic classification.</title>
        <authorList>
            <person name="Goeker M."/>
        </authorList>
    </citation>
    <scope>NUCLEOTIDE SEQUENCE [LARGE SCALE GENOMIC DNA]</scope>
    <source>
        <strain evidence="3 4">DSM 21331</strain>
    </source>
</reference>
<name>A0ABV2L066_9HYPH</name>
<proteinExistence type="predicted"/>
<feature type="region of interest" description="Disordered" evidence="1">
    <location>
        <begin position="101"/>
        <end position="140"/>
    </location>
</feature>
<feature type="signal peptide" evidence="2">
    <location>
        <begin position="1"/>
        <end position="22"/>
    </location>
</feature>
<feature type="region of interest" description="Disordered" evidence="1">
    <location>
        <begin position="36"/>
        <end position="64"/>
    </location>
</feature>
<dbReference type="EMBL" id="JBEPMM010000001">
    <property type="protein sequence ID" value="MET3691228.1"/>
    <property type="molecule type" value="Genomic_DNA"/>
</dbReference>
<dbReference type="Proteomes" id="UP001549145">
    <property type="component" value="Unassembled WGS sequence"/>
</dbReference>
<gene>
    <name evidence="3" type="ORF">ABID43_000747</name>
</gene>
<keyword evidence="4" id="KW-1185">Reference proteome</keyword>